<keyword evidence="3" id="KW-0449">Lipoprotein</keyword>
<feature type="chain" id="PRO_5012157934" evidence="1">
    <location>
        <begin position="23"/>
        <end position="253"/>
    </location>
</feature>
<dbReference type="Pfam" id="PF17131">
    <property type="entry name" value="LolA_like"/>
    <property type="match status" value="1"/>
</dbReference>
<evidence type="ECO:0000256" key="1">
    <source>
        <dbReference type="SAM" id="SignalP"/>
    </source>
</evidence>
<organism evidence="3 4">
    <name type="scientific">Flavilitoribacter nigricans (strain ATCC 23147 / DSM 23189 / NBRC 102662 / NCIMB 1420 / SS-2)</name>
    <name type="common">Lewinella nigricans</name>
    <dbReference type="NCBI Taxonomy" id="1122177"/>
    <lineage>
        <taxon>Bacteria</taxon>
        <taxon>Pseudomonadati</taxon>
        <taxon>Bacteroidota</taxon>
        <taxon>Saprospiria</taxon>
        <taxon>Saprospirales</taxon>
        <taxon>Lewinellaceae</taxon>
        <taxon>Flavilitoribacter</taxon>
    </lineage>
</organism>
<name>A0A2D0ND11_FLAN2</name>
<dbReference type="InterPro" id="IPR033399">
    <property type="entry name" value="TP_0789-like"/>
</dbReference>
<dbReference type="AlphaFoldDB" id="A0A2D0ND11"/>
<dbReference type="InterPro" id="IPR052944">
    <property type="entry name" value="Sporulation_related"/>
</dbReference>
<dbReference type="Proteomes" id="UP000223913">
    <property type="component" value="Unassembled WGS sequence"/>
</dbReference>
<keyword evidence="4" id="KW-1185">Reference proteome</keyword>
<evidence type="ECO:0000313" key="4">
    <source>
        <dbReference type="Proteomes" id="UP000223913"/>
    </source>
</evidence>
<proteinExistence type="predicted"/>
<protein>
    <submittedName>
        <fullName evidence="3">Outer membrane lipoprotein-sorting protein</fullName>
    </submittedName>
</protein>
<reference evidence="3 4" key="1">
    <citation type="submission" date="2017-10" db="EMBL/GenBank/DDBJ databases">
        <title>The draft genome sequence of Lewinella nigricans NBRC 102662.</title>
        <authorList>
            <person name="Wang K."/>
        </authorList>
    </citation>
    <scope>NUCLEOTIDE SEQUENCE [LARGE SCALE GENOMIC DNA]</scope>
    <source>
        <strain evidence="3 4">NBRC 102662</strain>
    </source>
</reference>
<feature type="signal peptide" evidence="1">
    <location>
        <begin position="1"/>
        <end position="22"/>
    </location>
</feature>
<dbReference type="RefSeq" id="WP_099150271.1">
    <property type="nucleotide sequence ID" value="NZ_PDUD01000018.1"/>
</dbReference>
<keyword evidence="1" id="KW-0732">Signal</keyword>
<evidence type="ECO:0000259" key="2">
    <source>
        <dbReference type="Pfam" id="PF17131"/>
    </source>
</evidence>
<sequence length="253" mass="29003">MRHKLIYLFCLFLIASAWKPLAAQELSAREIVAKADQKVRGETSQGSMKMTIIRPTWTREMSMKTWSKGTDYSLILVTGPARDKGTATLKRDKEIWNWQPSIDRVIKLPPSMMMQSWLGSDFTNDDLVRESSVVEDYAQRLLGSETIDGLPTYKIELIPNEDAPVVWGKVIVWIDKTDFIQLKTEFYDEDGYLVNTMLGKNIKVLGGKKLASRMEVIPAEEEGHKTVVEYLSMEFDQPISENFFSLQNLKRVK</sequence>
<dbReference type="Gene3D" id="2.50.20.10">
    <property type="entry name" value="Lipoprotein localisation LolA/LolB/LppX"/>
    <property type="match status" value="1"/>
</dbReference>
<comment type="caution">
    <text evidence="3">The sequence shown here is derived from an EMBL/GenBank/DDBJ whole genome shotgun (WGS) entry which is preliminary data.</text>
</comment>
<accession>A0A2D0ND11</accession>
<evidence type="ECO:0000313" key="3">
    <source>
        <dbReference type="EMBL" id="PHN06288.1"/>
    </source>
</evidence>
<dbReference type="PANTHER" id="PTHR37507">
    <property type="entry name" value="SPORULATION PROTEIN YDCC"/>
    <property type="match status" value="1"/>
</dbReference>
<dbReference type="OrthoDB" id="9803781at2"/>
<feature type="domain" description="Uncharacterized protein TP-0789" evidence="2">
    <location>
        <begin position="69"/>
        <end position="251"/>
    </location>
</feature>
<gene>
    <name evidence="3" type="ORF">CRP01_11995</name>
</gene>
<dbReference type="PANTHER" id="PTHR37507:SF2">
    <property type="entry name" value="SPORULATION PROTEIN YDCC"/>
    <property type="match status" value="1"/>
</dbReference>
<dbReference type="CDD" id="cd16329">
    <property type="entry name" value="LolA_like"/>
    <property type="match status" value="1"/>
</dbReference>
<dbReference type="EMBL" id="PDUD01000018">
    <property type="protein sequence ID" value="PHN06288.1"/>
    <property type="molecule type" value="Genomic_DNA"/>
</dbReference>